<dbReference type="PROSITE" id="PS50110">
    <property type="entry name" value="RESPONSE_REGULATORY"/>
    <property type="match status" value="1"/>
</dbReference>
<reference evidence="6" key="1">
    <citation type="submission" date="2021-05" db="EMBL/GenBank/DDBJ databases">
        <authorList>
            <person name="Pietrasiak N."/>
            <person name="Ward R."/>
            <person name="Stajich J.E."/>
            <person name="Kurbessoian T."/>
        </authorList>
    </citation>
    <scope>NUCLEOTIDE SEQUENCE</scope>
    <source>
        <strain evidence="6">GSE-TBD4-15B</strain>
    </source>
</reference>
<dbReference type="PROSITE" id="PS00622">
    <property type="entry name" value="HTH_LUXR_1"/>
    <property type="match status" value="1"/>
</dbReference>
<evidence type="ECO:0000313" key="6">
    <source>
        <dbReference type="EMBL" id="MBW4464467.1"/>
    </source>
</evidence>
<dbReference type="SMART" id="SM00448">
    <property type="entry name" value="REC"/>
    <property type="match status" value="1"/>
</dbReference>
<protein>
    <submittedName>
        <fullName evidence="6">Response regulator transcription factor</fullName>
    </submittedName>
</protein>
<comment type="caution">
    <text evidence="6">The sequence shown here is derived from an EMBL/GenBank/DDBJ whole genome shotgun (WGS) entry which is preliminary data.</text>
</comment>
<dbReference type="PANTHER" id="PTHR43214">
    <property type="entry name" value="TWO-COMPONENT RESPONSE REGULATOR"/>
    <property type="match status" value="1"/>
</dbReference>
<dbReference type="AlphaFoldDB" id="A0A951P7J8"/>
<dbReference type="GO" id="GO:0000160">
    <property type="term" value="P:phosphorelay signal transduction system"/>
    <property type="evidence" value="ECO:0007669"/>
    <property type="project" value="InterPro"/>
</dbReference>
<dbReference type="CDD" id="cd06170">
    <property type="entry name" value="LuxR_C_like"/>
    <property type="match status" value="1"/>
</dbReference>
<keyword evidence="2" id="KW-0238">DNA-binding</keyword>
<organism evidence="6 7">
    <name type="scientific">Pegethrix bostrychoides GSE-TBD4-15B</name>
    <dbReference type="NCBI Taxonomy" id="2839662"/>
    <lineage>
        <taxon>Bacteria</taxon>
        <taxon>Bacillati</taxon>
        <taxon>Cyanobacteriota</taxon>
        <taxon>Cyanophyceae</taxon>
        <taxon>Oculatellales</taxon>
        <taxon>Oculatellaceae</taxon>
        <taxon>Pegethrix</taxon>
    </lineage>
</organism>
<evidence type="ECO:0000256" key="1">
    <source>
        <dbReference type="ARBA" id="ARBA00022553"/>
    </source>
</evidence>
<dbReference type="SUPFAM" id="SSF46894">
    <property type="entry name" value="C-terminal effector domain of the bipartite response regulators"/>
    <property type="match status" value="1"/>
</dbReference>
<evidence type="ECO:0000256" key="2">
    <source>
        <dbReference type="ARBA" id="ARBA00023125"/>
    </source>
</evidence>
<dbReference type="Pfam" id="PF00196">
    <property type="entry name" value="GerE"/>
    <property type="match status" value="1"/>
</dbReference>
<dbReference type="InterPro" id="IPR011006">
    <property type="entry name" value="CheY-like_superfamily"/>
</dbReference>
<proteinExistence type="predicted"/>
<dbReference type="Proteomes" id="UP000707356">
    <property type="component" value="Unassembled WGS sequence"/>
</dbReference>
<dbReference type="GO" id="GO:0006355">
    <property type="term" value="P:regulation of DNA-templated transcription"/>
    <property type="evidence" value="ECO:0007669"/>
    <property type="project" value="InterPro"/>
</dbReference>
<dbReference type="InterPro" id="IPR016032">
    <property type="entry name" value="Sig_transdc_resp-reg_C-effctor"/>
</dbReference>
<dbReference type="Gene3D" id="3.40.50.2300">
    <property type="match status" value="1"/>
</dbReference>
<dbReference type="GO" id="GO:0003677">
    <property type="term" value="F:DNA binding"/>
    <property type="evidence" value="ECO:0007669"/>
    <property type="project" value="UniProtKB-KW"/>
</dbReference>
<name>A0A951P7J8_9CYAN</name>
<dbReference type="EMBL" id="JAHHHV010000013">
    <property type="protein sequence ID" value="MBW4464467.1"/>
    <property type="molecule type" value="Genomic_DNA"/>
</dbReference>
<dbReference type="SMART" id="SM00421">
    <property type="entry name" value="HTH_LUXR"/>
    <property type="match status" value="1"/>
</dbReference>
<dbReference type="CDD" id="cd17535">
    <property type="entry name" value="REC_NarL-like"/>
    <property type="match status" value="1"/>
</dbReference>
<evidence type="ECO:0000259" key="5">
    <source>
        <dbReference type="PROSITE" id="PS50110"/>
    </source>
</evidence>
<evidence type="ECO:0000313" key="7">
    <source>
        <dbReference type="Proteomes" id="UP000707356"/>
    </source>
</evidence>
<sequence length="228" mass="24942">MIRVLLVDDQAIIRQGLKSLLDTKPDIAVVGDADNGQTALAQVAALQPDVVLMDIRMPVMDGVTAIQQINQRFPTVKVLVLTTFDDDEYLLQAMRFGARGYLLKDTLSDEVAEAVRAIHKGYTHLGPGLFEKALMPTVLVSNEVSAPVAPSVPTASLPPELAELTPREREVLQLIATGSSNQEIAEKLFISVRTVKNHVTSILNRLNLRDRTQAAILANTFLPQLKLD</sequence>
<accession>A0A951P7J8</accession>
<dbReference type="PROSITE" id="PS50043">
    <property type="entry name" value="HTH_LUXR_2"/>
    <property type="match status" value="1"/>
</dbReference>
<keyword evidence="1 3" id="KW-0597">Phosphoprotein</keyword>
<dbReference type="Pfam" id="PF00072">
    <property type="entry name" value="Response_reg"/>
    <property type="match status" value="1"/>
</dbReference>
<gene>
    <name evidence="6" type="ORF">KME07_03380</name>
</gene>
<feature type="domain" description="Response regulatory" evidence="5">
    <location>
        <begin position="3"/>
        <end position="119"/>
    </location>
</feature>
<feature type="modified residue" description="4-aspartylphosphate" evidence="3">
    <location>
        <position position="54"/>
    </location>
</feature>
<dbReference type="InterPro" id="IPR039420">
    <property type="entry name" value="WalR-like"/>
</dbReference>
<evidence type="ECO:0000256" key="3">
    <source>
        <dbReference type="PROSITE-ProRule" id="PRU00169"/>
    </source>
</evidence>
<dbReference type="InterPro" id="IPR000792">
    <property type="entry name" value="Tscrpt_reg_LuxR_C"/>
</dbReference>
<reference evidence="6" key="2">
    <citation type="journal article" date="2022" name="Microbiol. Resour. Announc.">
        <title>Metagenome Sequencing to Explore Phylogenomics of Terrestrial Cyanobacteria.</title>
        <authorList>
            <person name="Ward R.D."/>
            <person name="Stajich J.E."/>
            <person name="Johansen J.R."/>
            <person name="Huntemann M."/>
            <person name="Clum A."/>
            <person name="Foster B."/>
            <person name="Foster B."/>
            <person name="Roux S."/>
            <person name="Palaniappan K."/>
            <person name="Varghese N."/>
            <person name="Mukherjee S."/>
            <person name="Reddy T.B.K."/>
            <person name="Daum C."/>
            <person name="Copeland A."/>
            <person name="Chen I.A."/>
            <person name="Ivanova N.N."/>
            <person name="Kyrpides N.C."/>
            <person name="Shapiro N."/>
            <person name="Eloe-Fadrosh E.A."/>
            <person name="Pietrasiak N."/>
        </authorList>
    </citation>
    <scope>NUCLEOTIDE SEQUENCE</scope>
    <source>
        <strain evidence="6">GSE-TBD4-15B</strain>
    </source>
</reference>
<dbReference type="InterPro" id="IPR058245">
    <property type="entry name" value="NreC/VraR/RcsB-like_REC"/>
</dbReference>
<dbReference type="SUPFAM" id="SSF52172">
    <property type="entry name" value="CheY-like"/>
    <property type="match status" value="1"/>
</dbReference>
<dbReference type="PANTHER" id="PTHR43214:SF43">
    <property type="entry name" value="TWO-COMPONENT RESPONSE REGULATOR"/>
    <property type="match status" value="1"/>
</dbReference>
<dbReference type="InterPro" id="IPR001789">
    <property type="entry name" value="Sig_transdc_resp-reg_receiver"/>
</dbReference>
<dbReference type="PRINTS" id="PR00038">
    <property type="entry name" value="HTHLUXR"/>
</dbReference>
<feature type="domain" description="HTH luxR-type" evidence="4">
    <location>
        <begin position="157"/>
        <end position="222"/>
    </location>
</feature>
<evidence type="ECO:0000259" key="4">
    <source>
        <dbReference type="PROSITE" id="PS50043"/>
    </source>
</evidence>